<dbReference type="InterPro" id="IPR036291">
    <property type="entry name" value="NAD(P)-bd_dom_sf"/>
</dbReference>
<evidence type="ECO:0000313" key="9">
    <source>
        <dbReference type="EMBL" id="OGZ05833.1"/>
    </source>
</evidence>
<evidence type="ECO:0000256" key="6">
    <source>
        <dbReference type="ARBA" id="ARBA00023239"/>
    </source>
</evidence>
<dbReference type="FunFam" id="3.40.50.720:FF:000304">
    <property type="entry name" value="UDP-glucose 4,6-dehydratase"/>
    <property type="match status" value="1"/>
</dbReference>
<dbReference type="Proteomes" id="UP000177122">
    <property type="component" value="Unassembled WGS sequence"/>
</dbReference>
<comment type="catalytic activity">
    <reaction evidence="1 7">
        <text>dTDP-alpha-D-glucose = dTDP-4-dehydro-6-deoxy-alpha-D-glucose + H2O</text>
        <dbReference type="Rhea" id="RHEA:17221"/>
        <dbReference type="ChEBI" id="CHEBI:15377"/>
        <dbReference type="ChEBI" id="CHEBI:57477"/>
        <dbReference type="ChEBI" id="CHEBI:57649"/>
        <dbReference type="EC" id="4.2.1.46"/>
    </reaction>
</comment>
<gene>
    <name evidence="9" type="ORF">A2845_03445</name>
</gene>
<name>A0A1G2CWU1_9BACT</name>
<dbReference type="GO" id="GO:0009225">
    <property type="term" value="P:nucleotide-sugar metabolic process"/>
    <property type="evidence" value="ECO:0007669"/>
    <property type="project" value="InterPro"/>
</dbReference>
<evidence type="ECO:0000256" key="4">
    <source>
        <dbReference type="ARBA" id="ARBA00011990"/>
    </source>
</evidence>
<evidence type="ECO:0000256" key="1">
    <source>
        <dbReference type="ARBA" id="ARBA00001539"/>
    </source>
</evidence>
<proteinExistence type="inferred from homology"/>
<keyword evidence="5" id="KW-0520">NAD</keyword>
<dbReference type="Pfam" id="PF16363">
    <property type="entry name" value="GDP_Man_Dehyd"/>
    <property type="match status" value="1"/>
</dbReference>
<evidence type="ECO:0000313" key="10">
    <source>
        <dbReference type="Proteomes" id="UP000177122"/>
    </source>
</evidence>
<comment type="similarity">
    <text evidence="3 7">Belongs to the NAD(P)-dependent epimerase/dehydratase family. dTDP-glucose dehydratase subfamily.</text>
</comment>
<comment type="cofactor">
    <cofactor evidence="2 7">
        <name>NAD(+)</name>
        <dbReference type="ChEBI" id="CHEBI:57540"/>
    </cofactor>
</comment>
<feature type="domain" description="NAD(P)-binding" evidence="8">
    <location>
        <begin position="8"/>
        <end position="310"/>
    </location>
</feature>
<dbReference type="NCBIfam" id="TIGR01181">
    <property type="entry name" value="dTDP_gluc_dehyt"/>
    <property type="match status" value="1"/>
</dbReference>
<dbReference type="PANTHER" id="PTHR43000">
    <property type="entry name" value="DTDP-D-GLUCOSE 4,6-DEHYDRATASE-RELATED"/>
    <property type="match status" value="1"/>
</dbReference>
<sequence length="319" mass="35173">MTYDKTILVTGGAGFIGSNYLNFAIPQYPNYQFVNLDALTYAADLNNISVSTLPNYAFIKADIRDAKKLAEIFEEYKPTHVIHFAAESHVDNSITGPGIFVETNVLGTQNLLECARKYGVKRFHFVSTDEVYGSLGAAAAASTEDDILAPNSPYSASKASADLIVRSYNRTFGLDTVTTRASNNYGPNQFPEKLIPLFISNLLAGKKVPLYGNGKNVRDWIHVSDHVSGIDRVFHDGRAGEIYNLGGGNEIENIDITKKLIALAGLGDEMIEYVTDRLGHDIRYALDSSKATKELGWKPLKDFEQGIEETFAHYKDGKK</sequence>
<evidence type="ECO:0000256" key="7">
    <source>
        <dbReference type="RuleBase" id="RU004473"/>
    </source>
</evidence>
<dbReference type="GO" id="GO:0008460">
    <property type="term" value="F:dTDP-glucose 4,6-dehydratase activity"/>
    <property type="evidence" value="ECO:0007669"/>
    <property type="project" value="UniProtKB-EC"/>
</dbReference>
<accession>A0A1G2CWU1</accession>
<protein>
    <recommendedName>
        <fullName evidence="4 7">dTDP-glucose 4,6-dehydratase</fullName>
        <ecNumber evidence="4 7">4.2.1.46</ecNumber>
    </recommendedName>
</protein>
<dbReference type="Gene3D" id="3.40.50.720">
    <property type="entry name" value="NAD(P)-binding Rossmann-like Domain"/>
    <property type="match status" value="1"/>
</dbReference>
<comment type="caution">
    <text evidence="9">The sequence shown here is derived from an EMBL/GenBank/DDBJ whole genome shotgun (WGS) entry which is preliminary data.</text>
</comment>
<dbReference type="InterPro" id="IPR016040">
    <property type="entry name" value="NAD(P)-bd_dom"/>
</dbReference>
<organism evidence="9 10">
    <name type="scientific">Candidatus Lloydbacteria bacterium RIFCSPHIGHO2_01_FULL_49_22</name>
    <dbReference type="NCBI Taxonomy" id="1798658"/>
    <lineage>
        <taxon>Bacteria</taxon>
        <taxon>Candidatus Lloydiibacteriota</taxon>
    </lineage>
</organism>
<dbReference type="EC" id="4.2.1.46" evidence="4 7"/>
<dbReference type="InterPro" id="IPR005888">
    <property type="entry name" value="dTDP_Gluc_deHydtase"/>
</dbReference>
<evidence type="ECO:0000256" key="3">
    <source>
        <dbReference type="ARBA" id="ARBA00008178"/>
    </source>
</evidence>
<evidence type="ECO:0000259" key="8">
    <source>
        <dbReference type="Pfam" id="PF16363"/>
    </source>
</evidence>
<dbReference type="SUPFAM" id="SSF51735">
    <property type="entry name" value="NAD(P)-binding Rossmann-fold domains"/>
    <property type="match status" value="1"/>
</dbReference>
<evidence type="ECO:0000256" key="2">
    <source>
        <dbReference type="ARBA" id="ARBA00001911"/>
    </source>
</evidence>
<dbReference type="Gene3D" id="3.90.25.10">
    <property type="entry name" value="UDP-galactose 4-epimerase, domain 1"/>
    <property type="match status" value="1"/>
</dbReference>
<dbReference type="EMBL" id="MHLI01000006">
    <property type="protein sequence ID" value="OGZ05833.1"/>
    <property type="molecule type" value="Genomic_DNA"/>
</dbReference>
<dbReference type="CDD" id="cd05246">
    <property type="entry name" value="dTDP_GD_SDR_e"/>
    <property type="match status" value="1"/>
</dbReference>
<evidence type="ECO:0000256" key="5">
    <source>
        <dbReference type="ARBA" id="ARBA00023027"/>
    </source>
</evidence>
<dbReference type="AlphaFoldDB" id="A0A1G2CWU1"/>
<keyword evidence="6 7" id="KW-0456">Lyase</keyword>
<reference evidence="9 10" key="1">
    <citation type="journal article" date="2016" name="Nat. Commun.">
        <title>Thousands of microbial genomes shed light on interconnected biogeochemical processes in an aquifer system.</title>
        <authorList>
            <person name="Anantharaman K."/>
            <person name="Brown C.T."/>
            <person name="Hug L.A."/>
            <person name="Sharon I."/>
            <person name="Castelle C.J."/>
            <person name="Probst A.J."/>
            <person name="Thomas B.C."/>
            <person name="Singh A."/>
            <person name="Wilkins M.J."/>
            <person name="Karaoz U."/>
            <person name="Brodie E.L."/>
            <person name="Williams K.H."/>
            <person name="Hubbard S.S."/>
            <person name="Banfield J.F."/>
        </authorList>
    </citation>
    <scope>NUCLEOTIDE SEQUENCE [LARGE SCALE GENOMIC DNA]</scope>
</reference>